<reference evidence="2 3" key="1">
    <citation type="submission" date="2020-04" db="EMBL/GenBank/DDBJ databases">
        <title>Antimicrobial susceptibility and clonality of vaginal-derived multi-drug resistant Mobiluncus isolates in China.</title>
        <authorList>
            <person name="Zhang X."/>
        </authorList>
    </citation>
    <scope>NUCLEOTIDE SEQUENCE [LARGE SCALE GENOMIC DNA]</scope>
    <source>
        <strain evidence="2 3">13</strain>
    </source>
</reference>
<feature type="transmembrane region" description="Helical" evidence="1">
    <location>
        <begin position="94"/>
        <end position="119"/>
    </location>
</feature>
<evidence type="ECO:0000313" key="2">
    <source>
        <dbReference type="EMBL" id="NMW64399.1"/>
    </source>
</evidence>
<dbReference type="RefSeq" id="WP_169771535.1">
    <property type="nucleotide sequence ID" value="NZ_JABCUR010000002.1"/>
</dbReference>
<keyword evidence="1" id="KW-1133">Transmembrane helix</keyword>
<proteinExistence type="predicted"/>
<comment type="caution">
    <text evidence="2">The sequence shown here is derived from an EMBL/GenBank/DDBJ whole genome shotgun (WGS) entry which is preliminary data.</text>
</comment>
<keyword evidence="1" id="KW-0812">Transmembrane</keyword>
<evidence type="ECO:0008006" key="4">
    <source>
        <dbReference type="Google" id="ProtNLM"/>
    </source>
</evidence>
<name>A0A7Y0Y3Z3_9ACTO</name>
<dbReference type="Gene3D" id="6.10.250.2870">
    <property type="match status" value="1"/>
</dbReference>
<accession>A0A7Y0Y3Z3</accession>
<protein>
    <recommendedName>
        <fullName evidence="4">Signal transduction histidine kinase</fullName>
    </recommendedName>
</protein>
<dbReference type="Proteomes" id="UP000578252">
    <property type="component" value="Unassembled WGS sequence"/>
</dbReference>
<sequence length="382" mass="43554">MKNLSSYYFLLKRNNNKIEEFLFFCLALILFFMNMPDMISKGSHHFYLILAFEALFAISLALTGMFPVTGGLLYVLLYAIFSSFSILNKPTGMLYFGMVAVIVLWITRGWYLFAVFAYVISHIPASFTANTALQGYLRYVLFEFFCILVFGSISRVFVLKIAKFRERVERLCRMLDEQENRIRIQLASELHDYVSKDLAVISTIAQENRGTTIEAAAQDSWSAVATAAQRAGVKLRMLISGTKTSFTPADIVEAIDQGSFMLRQRQIRLKQIYDKRDFTSLNDTQARLLVMLLREGLVNIFKYSPANSRAKLQITRNQQNSIFVLMENTIAPESKVGKTNSSEFGLRNLNYIFAKEGAILVKEDFETTWMLVAELPAEMAAR</sequence>
<organism evidence="2 3">
    <name type="scientific">Mobiluncus mulieris</name>
    <dbReference type="NCBI Taxonomy" id="2052"/>
    <lineage>
        <taxon>Bacteria</taxon>
        <taxon>Bacillati</taxon>
        <taxon>Actinomycetota</taxon>
        <taxon>Actinomycetes</taxon>
        <taxon>Actinomycetales</taxon>
        <taxon>Actinomycetaceae</taxon>
        <taxon>Mobiluncus</taxon>
    </lineage>
</organism>
<feature type="transmembrane region" description="Helical" evidence="1">
    <location>
        <begin position="139"/>
        <end position="158"/>
    </location>
</feature>
<dbReference type="EMBL" id="JABCUR010000002">
    <property type="protein sequence ID" value="NMW64399.1"/>
    <property type="molecule type" value="Genomic_DNA"/>
</dbReference>
<dbReference type="AlphaFoldDB" id="A0A7Y0Y3Z3"/>
<keyword evidence="1" id="KW-0472">Membrane</keyword>
<gene>
    <name evidence="2" type="ORF">HHJ78_02360</name>
</gene>
<evidence type="ECO:0000313" key="3">
    <source>
        <dbReference type="Proteomes" id="UP000578252"/>
    </source>
</evidence>
<evidence type="ECO:0000256" key="1">
    <source>
        <dbReference type="SAM" id="Phobius"/>
    </source>
</evidence>
<feature type="transmembrane region" description="Helical" evidence="1">
    <location>
        <begin position="20"/>
        <end position="39"/>
    </location>
</feature>